<dbReference type="AlphaFoldDB" id="A0A0E9NPG1"/>
<dbReference type="RefSeq" id="XP_019022982.1">
    <property type="nucleotide sequence ID" value="XM_019171366.1"/>
</dbReference>
<dbReference type="PANTHER" id="PTHR12215">
    <property type="entry name" value="PHOSPHOPANTETHEINE TRANSFERASE"/>
    <property type="match status" value="1"/>
</dbReference>
<dbReference type="Gene3D" id="3.90.470.20">
    <property type="entry name" value="4'-phosphopantetheinyl transferase domain"/>
    <property type="match status" value="2"/>
</dbReference>
<reference evidence="5 6" key="3">
    <citation type="journal article" date="2015" name="Genome Announc.">
        <title>Draft Genome Sequence of the Archiascomycetous Yeast Saitoella complicata.</title>
        <authorList>
            <person name="Yamauchi K."/>
            <person name="Kondo S."/>
            <person name="Hamamoto M."/>
            <person name="Takahashi Y."/>
            <person name="Ogura Y."/>
            <person name="Hayashi T."/>
            <person name="Nishida H."/>
        </authorList>
    </citation>
    <scope>NUCLEOTIDE SEQUENCE [LARGE SCALE GENOMIC DNA]</scope>
    <source>
        <strain evidence="5 6">NRRL Y-17804</strain>
    </source>
</reference>
<name>A0A0E9NPG1_SAICN</name>
<evidence type="ECO:0000313" key="5">
    <source>
        <dbReference type="EMBL" id="GAO51767.1"/>
    </source>
</evidence>
<dbReference type="EMBL" id="BACD03000052">
    <property type="protein sequence ID" value="GAO51767.1"/>
    <property type="molecule type" value="Genomic_DNA"/>
</dbReference>
<proteinExistence type="predicted"/>
<evidence type="ECO:0000259" key="3">
    <source>
        <dbReference type="Pfam" id="PF01648"/>
    </source>
</evidence>
<evidence type="ECO:0000313" key="6">
    <source>
        <dbReference type="Proteomes" id="UP000033140"/>
    </source>
</evidence>
<dbReference type="InterPro" id="IPR008278">
    <property type="entry name" value="4-PPantetheinyl_Trfase_dom"/>
</dbReference>
<reference evidence="5 6" key="1">
    <citation type="journal article" date="2011" name="J. Gen. Appl. Microbiol.">
        <title>Draft genome sequencing of the enigmatic yeast Saitoella complicata.</title>
        <authorList>
            <person name="Nishida H."/>
            <person name="Hamamoto M."/>
            <person name="Sugiyama J."/>
        </authorList>
    </citation>
    <scope>NUCLEOTIDE SEQUENCE [LARGE SCALE GENOMIC DNA]</scope>
    <source>
        <strain evidence="5 6">NRRL Y-17804</strain>
    </source>
</reference>
<evidence type="ECO:0000256" key="2">
    <source>
        <dbReference type="ARBA" id="ARBA00022679"/>
    </source>
</evidence>
<feature type="domain" description="4'-phosphopantetheinyl transferase N-terminal" evidence="4">
    <location>
        <begin position="197"/>
        <end position="293"/>
    </location>
</feature>
<dbReference type="PANTHER" id="PTHR12215:SF10">
    <property type="entry name" value="L-AMINOADIPATE-SEMIALDEHYDE DEHYDROGENASE-PHOSPHOPANTETHEINYL TRANSFERASE"/>
    <property type="match status" value="1"/>
</dbReference>
<keyword evidence="6" id="KW-1185">Reference proteome</keyword>
<dbReference type="SUPFAM" id="SSF56214">
    <property type="entry name" value="4'-phosphopantetheinyl transferase"/>
    <property type="match status" value="2"/>
</dbReference>
<dbReference type="Pfam" id="PF22624">
    <property type="entry name" value="AASDHPPT_N"/>
    <property type="match status" value="1"/>
</dbReference>
<dbReference type="InterPro" id="IPR050559">
    <property type="entry name" value="P-Pant_transferase_sf"/>
</dbReference>
<dbReference type="OrthoDB" id="26719at2759"/>
<dbReference type="EC" id="2.7.8.7" evidence="1"/>
<dbReference type="GO" id="GO:0000287">
    <property type="term" value="F:magnesium ion binding"/>
    <property type="evidence" value="ECO:0007669"/>
    <property type="project" value="InterPro"/>
</dbReference>
<evidence type="ECO:0000256" key="1">
    <source>
        <dbReference type="ARBA" id="ARBA00013172"/>
    </source>
</evidence>
<organism evidence="5 6">
    <name type="scientific">Saitoella complicata (strain BCRC 22490 / CBS 7301 / JCM 7358 / NBRC 10748 / NRRL Y-17804)</name>
    <dbReference type="NCBI Taxonomy" id="698492"/>
    <lineage>
        <taxon>Eukaryota</taxon>
        <taxon>Fungi</taxon>
        <taxon>Dikarya</taxon>
        <taxon>Ascomycota</taxon>
        <taxon>Taphrinomycotina</taxon>
        <taxon>Taphrinomycotina incertae sedis</taxon>
        <taxon>Saitoella</taxon>
    </lineage>
</organism>
<dbReference type="InterPro" id="IPR055066">
    <property type="entry name" value="AASDHPPT_N"/>
</dbReference>
<reference evidence="5 6" key="2">
    <citation type="journal article" date="2014" name="J. Gen. Appl. Microbiol.">
        <title>The early diverging ascomycetous budding yeast Saitoella complicata has three histone deacetylases belonging to the Clr6, Hos2, and Rpd3 lineages.</title>
        <authorList>
            <person name="Nishida H."/>
            <person name="Matsumoto T."/>
            <person name="Kondo S."/>
            <person name="Hamamoto M."/>
            <person name="Yoshikawa H."/>
        </authorList>
    </citation>
    <scope>NUCLEOTIDE SEQUENCE [LARGE SCALE GENOMIC DNA]</scope>
    <source>
        <strain evidence="5 6">NRRL Y-17804</strain>
    </source>
</reference>
<protein>
    <recommendedName>
        <fullName evidence="1">holo-[acyl-carrier-protein] synthase</fullName>
        <ecNumber evidence="1">2.7.8.7</ecNumber>
    </recommendedName>
</protein>
<gene>
    <name evidence="5" type="ORF">G7K_5860-t1</name>
</gene>
<keyword evidence="2" id="KW-0808">Transferase</keyword>
<dbReference type="STRING" id="698492.A0A0E9NPG1"/>
<comment type="caution">
    <text evidence="5">The sequence shown here is derived from an EMBL/GenBank/DDBJ whole genome shotgun (WGS) entry which is preliminary data.</text>
</comment>
<dbReference type="GO" id="GO:0005829">
    <property type="term" value="C:cytosol"/>
    <property type="evidence" value="ECO:0007669"/>
    <property type="project" value="TreeGrafter"/>
</dbReference>
<dbReference type="GO" id="GO:0008897">
    <property type="term" value="F:holo-[acyl-carrier-protein] synthase activity"/>
    <property type="evidence" value="ECO:0007669"/>
    <property type="project" value="UniProtKB-EC"/>
</dbReference>
<sequence>MASLTFDDILTTLLGRSPPPPLCHPPHPYSLSLRASISALQLDPRVEIGIHLLNDDLYSAHFLCRHMQGELTGDWWHGILHRIEGDYENARCWYDDIKHPMLREVLEDPKGFVDGIENVKKHPNSPMPTGEALEKYEGLRKKSLEEIKSVLRWAVEHYGKEGGVQDVRGVLEAPGAVGSGDGCVRVWIDVRPIWNDSESFNKALFLVPKTLHEDIQSYHFPQDQKHALASALLQHYFLAAQYHIPISQVKISRDEGRRPSIDLNASGLDAKEMKAVDYNISHQEGYVALVGDTKGGRRVGVDIVVSQFPPGFKEMPKDDSWLDDFQEVFSQDEFNNIKSVKDAKERLKVFYWHWALKESYVKATGTGLVTNLPAISFVNVRAGIGAKVQVHGQVEPRSFELVEIDQDVWIATCTPRADTSWTNTAGTKGKWRKASWEDVVRGGAYSAREDLKEQSKGMTLGGEGWRKF</sequence>
<dbReference type="GO" id="GO:0019878">
    <property type="term" value="P:lysine biosynthetic process via aminoadipic acid"/>
    <property type="evidence" value="ECO:0007669"/>
    <property type="project" value="TreeGrafter"/>
</dbReference>
<dbReference type="Pfam" id="PF01648">
    <property type="entry name" value="ACPS"/>
    <property type="match status" value="1"/>
</dbReference>
<feature type="domain" description="4'-phosphopantetheinyl transferase" evidence="3">
    <location>
        <begin position="298"/>
        <end position="413"/>
    </location>
</feature>
<dbReference type="Proteomes" id="UP000033140">
    <property type="component" value="Unassembled WGS sequence"/>
</dbReference>
<evidence type="ECO:0000259" key="4">
    <source>
        <dbReference type="Pfam" id="PF22624"/>
    </source>
</evidence>
<accession>A0A0E9NPG1</accession>
<dbReference type="InterPro" id="IPR037143">
    <property type="entry name" value="4-PPantetheinyl_Trfase_dom_sf"/>
</dbReference>